<evidence type="ECO:0000256" key="2">
    <source>
        <dbReference type="ARBA" id="ARBA00009053"/>
    </source>
</evidence>
<evidence type="ECO:0000256" key="7">
    <source>
        <dbReference type="ARBA" id="ARBA00023163"/>
    </source>
</evidence>
<keyword evidence="5" id="KW-0238">DNA-binding</keyword>
<dbReference type="EMBL" id="JAKUCV010002299">
    <property type="protein sequence ID" value="KAJ4843185.1"/>
    <property type="molecule type" value="Genomic_DNA"/>
</dbReference>
<proteinExistence type="inferred from homology"/>
<dbReference type="GO" id="GO:0009738">
    <property type="term" value="P:abscisic acid-activated signaling pathway"/>
    <property type="evidence" value="ECO:0007669"/>
    <property type="project" value="UniProtKB-KW"/>
</dbReference>
<evidence type="ECO:0000256" key="5">
    <source>
        <dbReference type="ARBA" id="ARBA00023125"/>
    </source>
</evidence>
<dbReference type="Proteomes" id="UP001141552">
    <property type="component" value="Unassembled WGS sequence"/>
</dbReference>
<dbReference type="GO" id="GO:0016602">
    <property type="term" value="C:CCAAT-binding factor complex"/>
    <property type="evidence" value="ECO:0007669"/>
    <property type="project" value="InterPro"/>
</dbReference>
<dbReference type="PANTHER" id="PTHR11064:SF106">
    <property type="entry name" value="NUCLEAR TRANSCRIPTION FACTOR Y SUBUNIT B-5"/>
    <property type="match status" value="1"/>
</dbReference>
<dbReference type="SUPFAM" id="SSF47113">
    <property type="entry name" value="Histone-fold"/>
    <property type="match status" value="1"/>
</dbReference>
<keyword evidence="8" id="KW-0539">Nucleus</keyword>
<accession>A0A9Q0G679</accession>
<sequence>MANEPDKLLPIANVGRIMKQILPPNAKISKEAKQTIQECATEFISFVTGEASDKCHKENRKTVNGDDICWALSTLGFDHYSDAIVRYLHKYREFEREKAKHIRPTGTQDKDEESDYNCCQAELQIETTTPSEFRFLEEGSSSKLSNPAQAYKPS</sequence>
<evidence type="ECO:0000256" key="8">
    <source>
        <dbReference type="ARBA" id="ARBA00023242"/>
    </source>
</evidence>
<evidence type="ECO:0000256" key="1">
    <source>
        <dbReference type="ARBA" id="ARBA00004123"/>
    </source>
</evidence>
<name>A0A9Q0G679_9ROSI</name>
<evidence type="ECO:0000256" key="4">
    <source>
        <dbReference type="ARBA" id="ARBA00023015"/>
    </source>
</evidence>
<keyword evidence="3" id="KW-0938">Abscisic acid signaling pathway</keyword>
<dbReference type="GO" id="GO:0000978">
    <property type="term" value="F:RNA polymerase II cis-regulatory region sequence-specific DNA binding"/>
    <property type="evidence" value="ECO:0007669"/>
    <property type="project" value="TreeGrafter"/>
</dbReference>
<comment type="caution">
    <text evidence="10">The sequence shown here is derived from an EMBL/GenBank/DDBJ whole genome shotgun (WGS) entry which is preliminary data.</text>
</comment>
<dbReference type="InterPro" id="IPR027113">
    <property type="entry name" value="Transc_fact_NFYB/HAP3"/>
</dbReference>
<organism evidence="10 11">
    <name type="scientific">Turnera subulata</name>
    <dbReference type="NCBI Taxonomy" id="218843"/>
    <lineage>
        <taxon>Eukaryota</taxon>
        <taxon>Viridiplantae</taxon>
        <taxon>Streptophyta</taxon>
        <taxon>Embryophyta</taxon>
        <taxon>Tracheophyta</taxon>
        <taxon>Spermatophyta</taxon>
        <taxon>Magnoliopsida</taxon>
        <taxon>eudicotyledons</taxon>
        <taxon>Gunneridae</taxon>
        <taxon>Pentapetalae</taxon>
        <taxon>rosids</taxon>
        <taxon>fabids</taxon>
        <taxon>Malpighiales</taxon>
        <taxon>Passifloraceae</taxon>
        <taxon>Turnera</taxon>
    </lineage>
</organism>
<keyword evidence="11" id="KW-1185">Reference proteome</keyword>
<evidence type="ECO:0000259" key="9">
    <source>
        <dbReference type="Pfam" id="PF00808"/>
    </source>
</evidence>
<dbReference type="GO" id="GO:0046982">
    <property type="term" value="F:protein heterodimerization activity"/>
    <property type="evidence" value="ECO:0007669"/>
    <property type="project" value="InterPro"/>
</dbReference>
<evidence type="ECO:0000256" key="6">
    <source>
        <dbReference type="ARBA" id="ARBA00023159"/>
    </source>
</evidence>
<dbReference type="Gene3D" id="1.10.20.10">
    <property type="entry name" value="Histone, subunit A"/>
    <property type="match status" value="1"/>
</dbReference>
<feature type="domain" description="Transcription factor CBF/NF-Y/archaeal histone" evidence="9">
    <location>
        <begin position="9"/>
        <end position="72"/>
    </location>
</feature>
<dbReference type="PRINTS" id="PR00615">
    <property type="entry name" value="CCAATSUBUNTA"/>
</dbReference>
<keyword evidence="7" id="KW-0804">Transcription</keyword>
<evidence type="ECO:0000313" key="11">
    <source>
        <dbReference type="Proteomes" id="UP001141552"/>
    </source>
</evidence>
<dbReference type="AlphaFoldDB" id="A0A9Q0G679"/>
<dbReference type="OrthoDB" id="386949at2759"/>
<keyword evidence="4" id="KW-0805">Transcription regulation</keyword>
<comment type="subcellular location">
    <subcellularLocation>
        <location evidence="1">Nucleus</location>
    </subcellularLocation>
</comment>
<gene>
    <name evidence="10" type="primary">NFYB4</name>
    <name evidence="10" type="ORF">Tsubulata_008099</name>
</gene>
<dbReference type="InterPro" id="IPR003956">
    <property type="entry name" value="Transcrpt_fac_NFYB/HAP3_CS"/>
</dbReference>
<dbReference type="InterPro" id="IPR009072">
    <property type="entry name" value="Histone-fold"/>
</dbReference>
<dbReference type="InterPro" id="IPR003958">
    <property type="entry name" value="CBFA_NFYB_domain"/>
</dbReference>
<dbReference type="GO" id="GO:0001228">
    <property type="term" value="F:DNA-binding transcription activator activity, RNA polymerase II-specific"/>
    <property type="evidence" value="ECO:0007669"/>
    <property type="project" value="InterPro"/>
</dbReference>
<dbReference type="PANTHER" id="PTHR11064">
    <property type="entry name" value="CCAAT-BINDING TRANSCRIPTION FACTOR-RELATED"/>
    <property type="match status" value="1"/>
</dbReference>
<evidence type="ECO:0000313" key="10">
    <source>
        <dbReference type="EMBL" id="KAJ4843185.1"/>
    </source>
</evidence>
<evidence type="ECO:0000256" key="3">
    <source>
        <dbReference type="ARBA" id="ARBA00022682"/>
    </source>
</evidence>
<dbReference type="FunFam" id="1.10.20.10:FF:000049">
    <property type="entry name" value="Nuclear transcription factor Y subunit B-6"/>
    <property type="match status" value="1"/>
</dbReference>
<reference evidence="10" key="2">
    <citation type="journal article" date="2023" name="Plants (Basel)">
        <title>Annotation of the Turnera subulata (Passifloraceae) Draft Genome Reveals the S-Locus Evolved after the Divergence of Turneroideae from Passifloroideae in a Stepwise Manner.</title>
        <authorList>
            <person name="Henning P.M."/>
            <person name="Roalson E.H."/>
            <person name="Mir W."/>
            <person name="McCubbin A.G."/>
            <person name="Shore J.S."/>
        </authorList>
    </citation>
    <scope>NUCLEOTIDE SEQUENCE</scope>
    <source>
        <strain evidence="10">F60SS</strain>
    </source>
</reference>
<comment type="similarity">
    <text evidence="2">Belongs to the NFYB/HAP3 subunit family.</text>
</comment>
<dbReference type="PROSITE" id="PS00685">
    <property type="entry name" value="NFYB_HAP3"/>
    <property type="match status" value="1"/>
</dbReference>
<dbReference type="Pfam" id="PF00808">
    <property type="entry name" value="CBFD_NFYB_HMF"/>
    <property type="match status" value="1"/>
</dbReference>
<dbReference type="CDD" id="cd22907">
    <property type="entry name" value="HFD_NFYB"/>
    <property type="match status" value="1"/>
</dbReference>
<keyword evidence="6" id="KW-0010">Activator</keyword>
<reference evidence="10" key="1">
    <citation type="submission" date="2022-02" db="EMBL/GenBank/DDBJ databases">
        <authorList>
            <person name="Henning P.M."/>
            <person name="McCubbin A.G."/>
            <person name="Shore J.S."/>
        </authorList>
    </citation>
    <scope>NUCLEOTIDE SEQUENCE</scope>
    <source>
        <strain evidence="10">F60SS</strain>
        <tissue evidence="10">Leaves</tissue>
    </source>
</reference>
<protein>
    <submittedName>
        <fullName evidence="10">Nuclear transcription factor Y subunit B-4</fullName>
    </submittedName>
</protein>